<dbReference type="SUPFAM" id="SSF74788">
    <property type="entry name" value="Cullin repeat-like"/>
    <property type="match status" value="1"/>
</dbReference>
<gene>
    <name evidence="2" type="ORF">HPB48_002494</name>
</gene>
<feature type="region of interest" description="Disordered" evidence="1">
    <location>
        <begin position="133"/>
        <end position="164"/>
    </location>
</feature>
<proteinExistence type="predicted"/>
<reference evidence="2 3" key="1">
    <citation type="journal article" date="2020" name="Cell">
        <title>Large-Scale Comparative Analyses of Tick Genomes Elucidate Their Genetic Diversity and Vector Capacities.</title>
        <authorList>
            <consortium name="Tick Genome and Microbiome Consortium (TIGMIC)"/>
            <person name="Jia N."/>
            <person name="Wang J."/>
            <person name="Shi W."/>
            <person name="Du L."/>
            <person name="Sun Y."/>
            <person name="Zhan W."/>
            <person name="Jiang J.F."/>
            <person name="Wang Q."/>
            <person name="Zhang B."/>
            <person name="Ji P."/>
            <person name="Bell-Sakyi L."/>
            <person name="Cui X.M."/>
            <person name="Yuan T.T."/>
            <person name="Jiang B.G."/>
            <person name="Yang W.F."/>
            <person name="Lam T.T."/>
            <person name="Chang Q.C."/>
            <person name="Ding S.J."/>
            <person name="Wang X.J."/>
            <person name="Zhu J.G."/>
            <person name="Ruan X.D."/>
            <person name="Zhao L."/>
            <person name="Wei J.T."/>
            <person name="Ye R.Z."/>
            <person name="Que T.C."/>
            <person name="Du C.H."/>
            <person name="Zhou Y.H."/>
            <person name="Cheng J.X."/>
            <person name="Dai P.F."/>
            <person name="Guo W.B."/>
            <person name="Han X.H."/>
            <person name="Huang E.J."/>
            <person name="Li L.F."/>
            <person name="Wei W."/>
            <person name="Gao Y.C."/>
            <person name="Liu J.Z."/>
            <person name="Shao H.Z."/>
            <person name="Wang X."/>
            <person name="Wang C.C."/>
            <person name="Yang T.C."/>
            <person name="Huo Q.B."/>
            <person name="Li W."/>
            <person name="Chen H.Y."/>
            <person name="Chen S.E."/>
            <person name="Zhou L.G."/>
            <person name="Ni X.B."/>
            <person name="Tian J.H."/>
            <person name="Sheng Y."/>
            <person name="Liu T."/>
            <person name="Pan Y.S."/>
            <person name="Xia L.Y."/>
            <person name="Li J."/>
            <person name="Zhao F."/>
            <person name="Cao W.C."/>
        </authorList>
    </citation>
    <scope>NUCLEOTIDE SEQUENCE [LARGE SCALE GENOMIC DNA]</scope>
    <source>
        <strain evidence="2">HaeL-2018</strain>
    </source>
</reference>
<dbReference type="Gene3D" id="1.20.1310.10">
    <property type="entry name" value="Cullin Repeats"/>
    <property type="match status" value="1"/>
</dbReference>
<accession>A0A9J6G6N8</accession>
<sequence length="164" mass="18316">MWSARKNAKTADVTTPSTQTAKGSTKSQLSEQKRRAGLQESDCVQDLTLCQLSSLMAPSLASQLTRGQVLIVSAGAITQKPASMQSAKEPIDRDQVWDELRQGIEQVYATEGSMAPSQYMKLYAHVWNLATRTNPKNLPKDERRREKSRRRGEGCRLRALRKAP</sequence>
<feature type="compositionally biased region" description="Basic and acidic residues" evidence="1">
    <location>
        <begin position="138"/>
        <end position="156"/>
    </location>
</feature>
<name>A0A9J6G6N8_HAELO</name>
<dbReference type="InterPro" id="IPR016159">
    <property type="entry name" value="Cullin_repeat-like_dom_sf"/>
</dbReference>
<dbReference type="AlphaFoldDB" id="A0A9J6G6N8"/>
<evidence type="ECO:0000313" key="3">
    <source>
        <dbReference type="Proteomes" id="UP000821853"/>
    </source>
</evidence>
<protein>
    <submittedName>
        <fullName evidence="2">Uncharacterized protein</fullName>
    </submittedName>
</protein>
<dbReference type="OrthoDB" id="27073at2759"/>
<dbReference type="VEuPathDB" id="VectorBase:HLOH_062971"/>
<dbReference type="EMBL" id="JABSTR010000005">
    <property type="protein sequence ID" value="KAH9370575.1"/>
    <property type="molecule type" value="Genomic_DNA"/>
</dbReference>
<feature type="compositionally biased region" description="Polar residues" evidence="1">
    <location>
        <begin position="12"/>
        <end position="30"/>
    </location>
</feature>
<organism evidence="2 3">
    <name type="scientific">Haemaphysalis longicornis</name>
    <name type="common">Bush tick</name>
    <dbReference type="NCBI Taxonomy" id="44386"/>
    <lineage>
        <taxon>Eukaryota</taxon>
        <taxon>Metazoa</taxon>
        <taxon>Ecdysozoa</taxon>
        <taxon>Arthropoda</taxon>
        <taxon>Chelicerata</taxon>
        <taxon>Arachnida</taxon>
        <taxon>Acari</taxon>
        <taxon>Parasitiformes</taxon>
        <taxon>Ixodida</taxon>
        <taxon>Ixodoidea</taxon>
        <taxon>Ixodidae</taxon>
        <taxon>Haemaphysalinae</taxon>
        <taxon>Haemaphysalis</taxon>
    </lineage>
</organism>
<feature type="region of interest" description="Disordered" evidence="1">
    <location>
        <begin position="1"/>
        <end position="37"/>
    </location>
</feature>
<evidence type="ECO:0000313" key="2">
    <source>
        <dbReference type="EMBL" id="KAH9370575.1"/>
    </source>
</evidence>
<dbReference type="Proteomes" id="UP000821853">
    <property type="component" value="Chromosome 3"/>
</dbReference>
<comment type="caution">
    <text evidence="2">The sequence shown here is derived from an EMBL/GenBank/DDBJ whole genome shotgun (WGS) entry which is preliminary data.</text>
</comment>
<evidence type="ECO:0000256" key="1">
    <source>
        <dbReference type="SAM" id="MobiDB-lite"/>
    </source>
</evidence>
<keyword evidence="3" id="KW-1185">Reference proteome</keyword>